<dbReference type="SMART" id="SM00530">
    <property type="entry name" value="HTH_XRE"/>
    <property type="match status" value="1"/>
</dbReference>
<dbReference type="InterPro" id="IPR001387">
    <property type="entry name" value="Cro/C1-type_HTH"/>
</dbReference>
<dbReference type="PROSITE" id="PS50943">
    <property type="entry name" value="HTH_CROC1"/>
    <property type="match status" value="1"/>
</dbReference>
<reference evidence="3 4" key="1">
    <citation type="journal article" date="2015" name="Genome Announc.">
        <title>Complete Genome Sequence of the Novel Leech Symbiont Mucinivorans hirudinis M3T.</title>
        <authorList>
            <person name="Nelson M.C."/>
            <person name="Bomar L."/>
            <person name="Graf J."/>
        </authorList>
    </citation>
    <scope>NUCLEOTIDE SEQUENCE [LARGE SCALE GENOMIC DNA]</scope>
    <source>
        <strain evidence="4">M3</strain>
    </source>
</reference>
<dbReference type="PANTHER" id="PTHR46558">
    <property type="entry name" value="TRACRIPTIONAL REGULATORY PROTEIN-RELATED-RELATED"/>
    <property type="match status" value="1"/>
</dbReference>
<dbReference type="KEGG" id="rbc:BN938_0514"/>
<dbReference type="STRING" id="1433126.BN938_0514"/>
<dbReference type="Gene3D" id="1.10.260.40">
    <property type="entry name" value="lambda repressor-like DNA-binding domains"/>
    <property type="match status" value="1"/>
</dbReference>
<dbReference type="Pfam" id="PF01381">
    <property type="entry name" value="HTH_3"/>
    <property type="match status" value="1"/>
</dbReference>
<dbReference type="EMBL" id="HG934468">
    <property type="protein sequence ID" value="CDN30619.1"/>
    <property type="molecule type" value="Genomic_DNA"/>
</dbReference>
<dbReference type="HOGENOM" id="CLU_066192_20_0_10"/>
<proteinExistence type="predicted"/>
<name>A0A060RB37_9BACT</name>
<evidence type="ECO:0000313" key="4">
    <source>
        <dbReference type="Proteomes" id="UP000027616"/>
    </source>
</evidence>
<gene>
    <name evidence="3" type="ORF">BN938_0514</name>
</gene>
<dbReference type="Proteomes" id="UP000027616">
    <property type="component" value="Chromosome I"/>
</dbReference>
<dbReference type="OrthoDB" id="9805037at2"/>
<feature type="domain" description="HTH cro/C1-type" evidence="2">
    <location>
        <begin position="41"/>
        <end position="94"/>
    </location>
</feature>
<sequence>MKTKQFYSHEELLDKTFGEKGTPKRAEYDMSIELWMVGQKIKEIREAKKLTQEDLGNLIGVQKAQISKIENGKNLTVATIVKVFQALNLDAKLSIESNGVELALS</sequence>
<dbReference type="PANTHER" id="PTHR46558:SF11">
    <property type="entry name" value="HTH-TYPE TRANSCRIPTIONAL REGULATOR XRE"/>
    <property type="match status" value="1"/>
</dbReference>
<dbReference type="SUPFAM" id="SSF47413">
    <property type="entry name" value="lambda repressor-like DNA-binding domains"/>
    <property type="match status" value="1"/>
</dbReference>
<dbReference type="GO" id="GO:0003677">
    <property type="term" value="F:DNA binding"/>
    <property type="evidence" value="ECO:0007669"/>
    <property type="project" value="UniProtKB-KW"/>
</dbReference>
<protein>
    <submittedName>
        <fullName evidence="3">XRE family transcriptional regulator</fullName>
    </submittedName>
</protein>
<dbReference type="AlphaFoldDB" id="A0A060RB37"/>
<dbReference type="CDD" id="cd00093">
    <property type="entry name" value="HTH_XRE"/>
    <property type="match status" value="1"/>
</dbReference>
<evidence type="ECO:0000259" key="2">
    <source>
        <dbReference type="PROSITE" id="PS50943"/>
    </source>
</evidence>
<keyword evidence="1" id="KW-0238">DNA-binding</keyword>
<dbReference type="InterPro" id="IPR010982">
    <property type="entry name" value="Lambda_DNA-bd_dom_sf"/>
</dbReference>
<evidence type="ECO:0000313" key="3">
    <source>
        <dbReference type="EMBL" id="CDN30619.1"/>
    </source>
</evidence>
<accession>A0A060RB37</accession>
<keyword evidence="4" id="KW-1185">Reference proteome</keyword>
<dbReference type="eggNOG" id="COG1396">
    <property type="taxonomic scope" value="Bacteria"/>
</dbReference>
<organism evidence="3 4">
    <name type="scientific">Mucinivorans hirudinis</name>
    <dbReference type="NCBI Taxonomy" id="1433126"/>
    <lineage>
        <taxon>Bacteria</taxon>
        <taxon>Pseudomonadati</taxon>
        <taxon>Bacteroidota</taxon>
        <taxon>Bacteroidia</taxon>
        <taxon>Bacteroidales</taxon>
        <taxon>Rikenellaceae</taxon>
        <taxon>Mucinivorans</taxon>
    </lineage>
</organism>
<evidence type="ECO:0000256" key="1">
    <source>
        <dbReference type="ARBA" id="ARBA00023125"/>
    </source>
</evidence>